<gene>
    <name evidence="1" type="ORF">CVN68_08825</name>
</gene>
<dbReference type="KEGG" id="sphc:CVN68_08825"/>
<dbReference type="EMBL" id="CP024923">
    <property type="protein sequence ID" value="ATY32065.1"/>
    <property type="molecule type" value="Genomic_DNA"/>
</dbReference>
<name>A0A2K8MDU6_9SPHN</name>
<evidence type="ECO:0000313" key="2">
    <source>
        <dbReference type="Proteomes" id="UP000229081"/>
    </source>
</evidence>
<reference evidence="1 2" key="1">
    <citation type="submission" date="2017-11" db="EMBL/GenBank/DDBJ databases">
        <title>Complete genome sequence of Sphingomonas sp. Strain Cra20, a psychrotolerant potential plant growth promoting rhizobacteria.</title>
        <authorList>
            <person name="Luo Y."/>
        </authorList>
    </citation>
    <scope>NUCLEOTIDE SEQUENCE [LARGE SCALE GENOMIC DNA]</scope>
    <source>
        <strain evidence="1 2">Cra20</strain>
    </source>
</reference>
<protein>
    <submittedName>
        <fullName evidence="1">Uncharacterized protein</fullName>
    </submittedName>
</protein>
<accession>A0A2K8MDU6</accession>
<evidence type="ECO:0000313" key="1">
    <source>
        <dbReference type="EMBL" id="ATY32065.1"/>
    </source>
</evidence>
<dbReference type="Proteomes" id="UP000229081">
    <property type="component" value="Chromosome"/>
</dbReference>
<dbReference type="AlphaFoldDB" id="A0A2K8MDU6"/>
<organism evidence="1 2">
    <name type="scientific">Sphingomonas psychrotolerans</name>
    <dbReference type="NCBI Taxonomy" id="1327635"/>
    <lineage>
        <taxon>Bacteria</taxon>
        <taxon>Pseudomonadati</taxon>
        <taxon>Pseudomonadota</taxon>
        <taxon>Alphaproteobacteria</taxon>
        <taxon>Sphingomonadales</taxon>
        <taxon>Sphingomonadaceae</taxon>
        <taxon>Sphingomonas</taxon>
    </lineage>
</organism>
<keyword evidence="2" id="KW-1185">Reference proteome</keyword>
<proteinExistence type="predicted"/>
<sequence>MALGLLAISSSPCGAQSIDELQELQAGTQRAVQELDKADMELLRLLAKIPPDSHGYDFPIATK</sequence>